<reference evidence="17 18" key="2">
    <citation type="submission" date="2014-03" db="EMBL/GenBank/DDBJ databases">
        <authorList>
            <person name="Baltrus D."/>
            <person name="Dougherty K."/>
        </authorList>
    </citation>
    <scope>NUCLEOTIDE SEQUENCE</scope>
    <source>
        <strain evidence="17 18">28a24</strain>
    </source>
</reference>
<dbReference type="AlphaFoldDB" id="W8RAY5"/>
<evidence type="ECO:0000256" key="11">
    <source>
        <dbReference type="ARBA" id="ARBA00024932"/>
    </source>
</evidence>
<evidence type="ECO:0000259" key="16">
    <source>
        <dbReference type="Pfam" id="PF22456"/>
    </source>
</evidence>
<protein>
    <recommendedName>
        <fullName evidence="4">Coenzyme PQQ synthesis protein F</fullName>
    </recommendedName>
    <alternativeName>
        <fullName evidence="12">Pyrroloquinoline quinone biosynthesis protein F</fullName>
    </alternativeName>
</protein>
<dbReference type="NCBIfam" id="TIGR02110">
    <property type="entry name" value="PQQ_syn_pqqF"/>
    <property type="match status" value="1"/>
</dbReference>
<dbReference type="PROSITE" id="PS00143">
    <property type="entry name" value="INSULINASE"/>
    <property type="match status" value="1"/>
</dbReference>
<dbReference type="Pfam" id="PF00675">
    <property type="entry name" value="Peptidase_M16"/>
    <property type="match status" value="1"/>
</dbReference>
<evidence type="ECO:0000256" key="9">
    <source>
        <dbReference type="ARBA" id="ARBA00022905"/>
    </source>
</evidence>
<dbReference type="OrthoDB" id="9811314at2"/>
<keyword evidence="5" id="KW-0645">Protease</keyword>
<evidence type="ECO:0000313" key="18">
    <source>
        <dbReference type="Proteomes" id="UP000019522"/>
    </source>
</evidence>
<feature type="domain" description="Coenzyme PQQ synthesis protein F-like C-terminal lobe" evidence="16">
    <location>
        <begin position="690"/>
        <end position="789"/>
    </location>
</feature>
<keyword evidence="7" id="KW-0378">Hydrolase</keyword>
<dbReference type="InterPro" id="IPR054733">
    <property type="entry name" value="PqqF_C_3"/>
</dbReference>
<dbReference type="InterPro" id="IPR011765">
    <property type="entry name" value="Pept_M16_N"/>
</dbReference>
<dbReference type="Pfam" id="PF22455">
    <property type="entry name" value="PqqF_C_3"/>
    <property type="match status" value="1"/>
</dbReference>
<dbReference type="GO" id="GO:0004222">
    <property type="term" value="F:metalloendopeptidase activity"/>
    <property type="evidence" value="ECO:0007669"/>
    <property type="project" value="InterPro"/>
</dbReference>
<organism evidence="17 18">
    <name type="scientific">Stutzerimonas stutzeri</name>
    <name type="common">Pseudomonas stutzeri</name>
    <dbReference type="NCBI Taxonomy" id="316"/>
    <lineage>
        <taxon>Bacteria</taxon>
        <taxon>Pseudomonadati</taxon>
        <taxon>Pseudomonadota</taxon>
        <taxon>Gammaproteobacteria</taxon>
        <taxon>Pseudomonadales</taxon>
        <taxon>Pseudomonadaceae</taxon>
        <taxon>Stutzerimonas</taxon>
    </lineage>
</organism>
<dbReference type="PATRIC" id="fig|316.77.peg.2194"/>
<dbReference type="SUPFAM" id="SSF63411">
    <property type="entry name" value="LuxS/MPP-like metallohydrolase"/>
    <property type="match status" value="3"/>
</dbReference>
<dbReference type="RefSeq" id="WP_025241784.1">
    <property type="nucleotide sequence ID" value="NZ_CP007441.1"/>
</dbReference>
<evidence type="ECO:0000313" key="17">
    <source>
        <dbReference type="EMBL" id="AHL75592.1"/>
    </source>
</evidence>
<evidence type="ECO:0000256" key="1">
    <source>
        <dbReference type="ARBA" id="ARBA00001947"/>
    </source>
</evidence>
<feature type="domain" description="Coenzyme PQQ synthesis protein F N-terminal lobe" evidence="14">
    <location>
        <begin position="251"/>
        <end position="372"/>
    </location>
</feature>
<comment type="function">
    <text evidence="11">Required for coenzyme pyrroloquinoline quinone (PQQ) biosynthesis. It is thought that this protein is a protease that cleaves peptides bond in a small peptide (gene pqqA), providing the glutamate and tyrosine residues which are necessary for the synthesis of PQQ.</text>
</comment>
<dbReference type="InterPro" id="IPR011844">
    <property type="entry name" value="PQQ_synth_PqqF"/>
</dbReference>
<feature type="domain" description="Peptidase M16 N-terminal" evidence="13">
    <location>
        <begin position="29"/>
        <end position="155"/>
    </location>
</feature>
<accession>W8RAY5</accession>
<comment type="cofactor">
    <cofactor evidence="1">
        <name>Zn(2+)</name>
        <dbReference type="ChEBI" id="CHEBI:29105"/>
    </cofactor>
</comment>
<dbReference type="UniPathway" id="UPA00539"/>
<dbReference type="Pfam" id="PF22454">
    <property type="entry name" value="PQQ_syn_pqqF_N_2"/>
    <property type="match status" value="1"/>
</dbReference>
<evidence type="ECO:0000256" key="7">
    <source>
        <dbReference type="ARBA" id="ARBA00022801"/>
    </source>
</evidence>
<evidence type="ECO:0000256" key="3">
    <source>
        <dbReference type="ARBA" id="ARBA00007261"/>
    </source>
</evidence>
<proteinExistence type="inferred from homology"/>
<dbReference type="KEGG" id="pstt:CH92_10935"/>
<evidence type="ECO:0000259" key="15">
    <source>
        <dbReference type="Pfam" id="PF22455"/>
    </source>
</evidence>
<keyword evidence="10" id="KW-0482">Metalloprotease</keyword>
<feature type="domain" description="Coenzyme PQQ synthesis protein F C-terminal lobe" evidence="15">
    <location>
        <begin position="477"/>
        <end position="619"/>
    </location>
</feature>
<dbReference type="InterPro" id="IPR011249">
    <property type="entry name" value="Metalloenz_LuxS/M16"/>
</dbReference>
<name>W8RAY5_STUST</name>
<dbReference type="GO" id="GO:0018189">
    <property type="term" value="P:pyrroloquinoline quinone biosynthetic process"/>
    <property type="evidence" value="ECO:0007669"/>
    <property type="project" value="UniProtKB-UniPathway"/>
</dbReference>
<dbReference type="Pfam" id="PF22456">
    <property type="entry name" value="PqqF-like_C_4"/>
    <property type="match status" value="1"/>
</dbReference>
<evidence type="ECO:0000259" key="14">
    <source>
        <dbReference type="Pfam" id="PF22454"/>
    </source>
</evidence>
<sequence length="844" mass="91732">MLQSSDPTQRPPQVTLNKGLRVRLLALSQGTQAAALVRIHAGSHDAPAAYPGLAHFLEHLLFLGSRDYDAAQSLMPFVQGCGGQLNASTRERHTDFFFQLPASQLEAALWRLLDMLAHPLLDPTAQVGEREVLHAEYRARAQDIETLCDAALSTAFEPAHPFSGFHAGNRDTLPVEDAQFQQALRDFHQRFYQSGQIELLLAGPQSAAELQRLAALADDALAAGDTVTRAVPSLRCNRDVWLRLQLGSAQPRLNLLFAFADMPEHGVTSLDHLASWITSEAPDGLVQRLRTAGLCQSLKLRVPYWHAGQGAVVVELLLTDRGLAERARIVGAVLDWLRFFSGEARWQPCREEYRCIRQRSLQSAEPLARLRHWVDPLAWGNDSDEAAIREALGTLLTQMIDDGPLVLTADTAACEPIEIGGFPLRLALESPHPTVLHSWGWQQPVPNPWLQPCAPLRAMSPVIPALRCLGLEDASSRGALFLHWRFAAGQPWSGLWHTLSHALSSSTWAARQAGVTLRFEELGDGWCLSLVGFAEAIPTILGDISQLLLEPPAESFPLGDQLAEREAALGDGEMLIRQLLRRLPRLLASATHNKDYVAAPAEPSALHRHWQLAQWHGLAIGFAPALSGSLAGAITTLPGTPTTSPGAVVGKSTGKRWHAIGGGAPMAETAFLLFCPLPERTAACEAAWRVLARLLEGDFFRCLRSELQLGYAVFSRFCQLGGHAGMLFAVQSPSASAEAILDHIETFLLNFAMKLANEPAEIVEHAARAASDRHVAGPGELHARAEQAWQSLLAGHDVAHPMQVAAAMSSLQRDDLTAALDTLRAATGGWVAFANASAPDLHWS</sequence>
<dbReference type="Proteomes" id="UP000019522">
    <property type="component" value="Chromosome"/>
</dbReference>
<dbReference type="PANTHER" id="PTHR43690">
    <property type="entry name" value="NARDILYSIN"/>
    <property type="match status" value="1"/>
</dbReference>
<evidence type="ECO:0000256" key="4">
    <source>
        <dbReference type="ARBA" id="ARBA00015088"/>
    </source>
</evidence>
<dbReference type="GO" id="GO:0006508">
    <property type="term" value="P:proteolysis"/>
    <property type="evidence" value="ECO:0007669"/>
    <property type="project" value="UniProtKB-KW"/>
</dbReference>
<dbReference type="InterPro" id="IPR054740">
    <property type="entry name" value="PqqF_N_2"/>
</dbReference>
<dbReference type="Gene3D" id="3.30.830.10">
    <property type="entry name" value="Metalloenzyme, LuxS/M16 peptidase-like"/>
    <property type="match status" value="3"/>
</dbReference>
<dbReference type="InterPro" id="IPR054734">
    <property type="entry name" value="PqqF-like_C_4"/>
</dbReference>
<keyword evidence="8" id="KW-0862">Zinc</keyword>
<comment type="pathway">
    <text evidence="2">Cofactor biosynthesis; pyrroloquinoline quinone biosynthesis.</text>
</comment>
<evidence type="ECO:0000256" key="12">
    <source>
        <dbReference type="ARBA" id="ARBA00030977"/>
    </source>
</evidence>
<keyword evidence="6" id="KW-0479">Metal-binding</keyword>
<dbReference type="PANTHER" id="PTHR43690:SF18">
    <property type="entry name" value="INSULIN-DEGRADING ENZYME-RELATED"/>
    <property type="match status" value="1"/>
</dbReference>
<evidence type="ECO:0000256" key="5">
    <source>
        <dbReference type="ARBA" id="ARBA00022670"/>
    </source>
</evidence>
<evidence type="ECO:0000256" key="10">
    <source>
        <dbReference type="ARBA" id="ARBA00023049"/>
    </source>
</evidence>
<evidence type="ECO:0000256" key="8">
    <source>
        <dbReference type="ARBA" id="ARBA00022833"/>
    </source>
</evidence>
<comment type="similarity">
    <text evidence="3">Belongs to the peptidase M16 family.</text>
</comment>
<dbReference type="EMBL" id="CP007441">
    <property type="protein sequence ID" value="AHL75592.1"/>
    <property type="molecule type" value="Genomic_DNA"/>
</dbReference>
<evidence type="ECO:0000259" key="13">
    <source>
        <dbReference type="Pfam" id="PF00675"/>
    </source>
</evidence>
<dbReference type="InterPro" id="IPR001431">
    <property type="entry name" value="Pept_M16_Zn_BS"/>
</dbReference>
<keyword evidence="9" id="KW-0884">PQQ biosynthesis</keyword>
<evidence type="ECO:0000256" key="2">
    <source>
        <dbReference type="ARBA" id="ARBA00004886"/>
    </source>
</evidence>
<dbReference type="InterPro" id="IPR050626">
    <property type="entry name" value="Peptidase_M16"/>
</dbReference>
<gene>
    <name evidence="17" type="ORF">CH92_10935</name>
</gene>
<dbReference type="GO" id="GO:0008270">
    <property type="term" value="F:zinc ion binding"/>
    <property type="evidence" value="ECO:0007669"/>
    <property type="project" value="InterPro"/>
</dbReference>
<reference evidence="18" key="1">
    <citation type="journal article" date="2014" name="Genome Announc.">
        <title>Complete Genome Sequence of the Highly Transformable Pseudomonas stutzeri Strain 28a24.</title>
        <authorList>
            <person name="Smith B.A."/>
            <person name="Dougherty K.M."/>
            <person name="Baltrus D.A."/>
        </authorList>
    </citation>
    <scope>NUCLEOTIDE SEQUENCE [LARGE SCALE GENOMIC DNA]</scope>
    <source>
        <strain evidence="18">28a24</strain>
    </source>
</reference>
<evidence type="ECO:0000256" key="6">
    <source>
        <dbReference type="ARBA" id="ARBA00022723"/>
    </source>
</evidence>